<protein>
    <submittedName>
        <fullName evidence="1">Four helix bundle protein</fullName>
    </submittedName>
</protein>
<dbReference type="PANTHER" id="PTHR38471:SF2">
    <property type="entry name" value="FOUR HELIX BUNDLE PROTEIN"/>
    <property type="match status" value="1"/>
</dbReference>
<dbReference type="PANTHER" id="PTHR38471">
    <property type="entry name" value="FOUR HELIX BUNDLE PROTEIN"/>
    <property type="match status" value="1"/>
</dbReference>
<name>A0A1G6TY10_9SPHI</name>
<dbReference type="NCBIfam" id="TIGR02436">
    <property type="entry name" value="four helix bundle protein"/>
    <property type="match status" value="1"/>
</dbReference>
<dbReference type="STRING" id="1391627.SAMN05216464_101436"/>
<dbReference type="Gene3D" id="1.20.1440.60">
    <property type="entry name" value="23S rRNA-intervening sequence"/>
    <property type="match status" value="1"/>
</dbReference>
<dbReference type="InterPro" id="IPR012657">
    <property type="entry name" value="23S_rRNA-intervening_sequence"/>
</dbReference>
<keyword evidence="2" id="KW-1185">Reference proteome</keyword>
<reference evidence="1 2" key="1">
    <citation type="submission" date="2016-10" db="EMBL/GenBank/DDBJ databases">
        <authorList>
            <person name="de Groot N.N."/>
        </authorList>
    </citation>
    <scope>NUCLEOTIDE SEQUENCE [LARGE SCALE GENOMIC DNA]</scope>
    <source>
        <strain evidence="1 2">47C3B</strain>
    </source>
</reference>
<sequence>MRDYRKYEVWKKAHELNMFIYLTVLPKFPKSEQYDLMSQTKRASYSIPLNIVEGCGRNTERDFAHFLDQALGSSHELEYCLLMCRDLSYVDEHLYEQTNKTINEVKAMLIGLIKTLRK</sequence>
<dbReference type="Proteomes" id="UP000199072">
    <property type="component" value="Unassembled WGS sequence"/>
</dbReference>
<accession>A0A1G6TY10</accession>
<gene>
    <name evidence="1" type="ORF">SAMN05216464_101436</name>
</gene>
<dbReference type="AlphaFoldDB" id="A0A1G6TY10"/>
<dbReference type="RefSeq" id="WP_091143495.1">
    <property type="nucleotide sequence ID" value="NZ_FNAI01000001.1"/>
</dbReference>
<dbReference type="OrthoDB" id="9811959at2"/>
<dbReference type="SUPFAM" id="SSF158446">
    <property type="entry name" value="IVS-encoded protein-like"/>
    <property type="match status" value="1"/>
</dbReference>
<evidence type="ECO:0000313" key="2">
    <source>
        <dbReference type="Proteomes" id="UP000199072"/>
    </source>
</evidence>
<organism evidence="1 2">
    <name type="scientific">Mucilaginibacter pineti</name>
    <dbReference type="NCBI Taxonomy" id="1391627"/>
    <lineage>
        <taxon>Bacteria</taxon>
        <taxon>Pseudomonadati</taxon>
        <taxon>Bacteroidota</taxon>
        <taxon>Sphingobacteriia</taxon>
        <taxon>Sphingobacteriales</taxon>
        <taxon>Sphingobacteriaceae</taxon>
        <taxon>Mucilaginibacter</taxon>
    </lineage>
</organism>
<proteinExistence type="predicted"/>
<dbReference type="EMBL" id="FNAI01000001">
    <property type="protein sequence ID" value="SDD33185.1"/>
    <property type="molecule type" value="Genomic_DNA"/>
</dbReference>
<dbReference type="InterPro" id="IPR036583">
    <property type="entry name" value="23S_rRNA_IVS_sf"/>
</dbReference>
<dbReference type="Pfam" id="PF05635">
    <property type="entry name" value="23S_rRNA_IVP"/>
    <property type="match status" value="1"/>
</dbReference>
<evidence type="ECO:0000313" key="1">
    <source>
        <dbReference type="EMBL" id="SDD33185.1"/>
    </source>
</evidence>
<dbReference type="CDD" id="cd16377">
    <property type="entry name" value="23S_rRNA_IVP_like"/>
    <property type="match status" value="1"/>
</dbReference>